<dbReference type="PANTHER" id="PTHR45674">
    <property type="entry name" value="DNA LIGASE 1/3 FAMILY MEMBER"/>
    <property type="match status" value="1"/>
</dbReference>
<dbReference type="Proteomes" id="UP000790580">
    <property type="component" value="Unassembled WGS sequence"/>
</dbReference>
<organism evidence="6 7">
    <name type="scientific">Evansella alkalicola</name>
    <dbReference type="NCBI Taxonomy" id="745819"/>
    <lineage>
        <taxon>Bacteria</taxon>
        <taxon>Bacillati</taxon>
        <taxon>Bacillota</taxon>
        <taxon>Bacilli</taxon>
        <taxon>Bacillales</taxon>
        <taxon>Bacillaceae</taxon>
        <taxon>Evansella</taxon>
    </lineage>
</organism>
<dbReference type="Pfam" id="PF01068">
    <property type="entry name" value="DNA_ligase_A_M"/>
    <property type="match status" value="1"/>
</dbReference>
<gene>
    <name evidence="6" type="ORF">KS407_06905</name>
</gene>
<comment type="caution">
    <text evidence="6">The sequence shown here is derived from an EMBL/GenBank/DDBJ whole genome shotgun (WGS) entry which is preliminary data.</text>
</comment>
<dbReference type="GO" id="GO:0016874">
    <property type="term" value="F:ligase activity"/>
    <property type="evidence" value="ECO:0007669"/>
    <property type="project" value="UniProtKB-KW"/>
</dbReference>
<dbReference type="EC" id="6.5.1.1" evidence="2"/>
<evidence type="ECO:0000313" key="6">
    <source>
        <dbReference type="EMBL" id="MBU9721175.1"/>
    </source>
</evidence>
<dbReference type="PANTHER" id="PTHR45674:SF4">
    <property type="entry name" value="DNA LIGASE 1"/>
    <property type="match status" value="1"/>
</dbReference>
<dbReference type="CDD" id="cd07906">
    <property type="entry name" value="Adenylation_DNA_ligase_LigD_LigC"/>
    <property type="match status" value="1"/>
</dbReference>
<dbReference type="PROSITE" id="PS50160">
    <property type="entry name" value="DNA_LIGASE_A3"/>
    <property type="match status" value="1"/>
</dbReference>
<dbReference type="EMBL" id="JAHQCR010000030">
    <property type="protein sequence ID" value="MBU9721175.1"/>
    <property type="molecule type" value="Genomic_DNA"/>
</dbReference>
<dbReference type="InterPro" id="IPR012310">
    <property type="entry name" value="DNA_ligase_ATP-dep_cent"/>
</dbReference>
<dbReference type="InterPro" id="IPR012340">
    <property type="entry name" value="NA-bd_OB-fold"/>
</dbReference>
<dbReference type="InterPro" id="IPR012309">
    <property type="entry name" value="DNA_ligase_ATP-dep_C"/>
</dbReference>
<proteinExistence type="inferred from homology"/>
<sequence length="315" mass="36661">MKLKLIKPFEPVSADEIPTGDNWISQIKWDGTRILTYYDGDEVRLFNRRKNERTHHFPEISDINDYCSANSIILDGEVIALDKNGKPSFHEVMKRDAIRKLEKVTYIKDDVPVYYIIFDVLYLNGQWIIDRPLRERQEILSKVINPNRNIQLAKSQLDGDTLFEVTKEQDMEGIIVKDLDSPYKLDKKDASWLKVKNYRDIIAVIGGVTYRDDIVNSVLLGLYNEKRQLFFVGHAGTGKMKQEDWANLTKLIKPLLVDERPFINQPERYQNTQWVKPHLTVKIKYIEWPVGRSIRQPSIQAFTDIPPSECTLPGI</sequence>
<dbReference type="SUPFAM" id="SSF56091">
    <property type="entry name" value="DNA ligase/mRNA capping enzyme, catalytic domain"/>
    <property type="match status" value="1"/>
</dbReference>
<evidence type="ECO:0000256" key="4">
    <source>
        <dbReference type="ARBA" id="ARBA00034003"/>
    </source>
</evidence>
<evidence type="ECO:0000256" key="1">
    <source>
        <dbReference type="ARBA" id="ARBA00007572"/>
    </source>
</evidence>
<dbReference type="PROSITE" id="PS00697">
    <property type="entry name" value="DNA_LIGASE_A1"/>
    <property type="match status" value="1"/>
</dbReference>
<comment type="similarity">
    <text evidence="1">Belongs to the ATP-dependent DNA ligase family.</text>
</comment>
<dbReference type="InterPro" id="IPR050191">
    <property type="entry name" value="ATP-dep_DNA_ligase"/>
</dbReference>
<dbReference type="Gene3D" id="2.40.50.140">
    <property type="entry name" value="Nucleic acid-binding proteins"/>
    <property type="match status" value="1"/>
</dbReference>
<dbReference type="CDD" id="cd07971">
    <property type="entry name" value="OBF_DNA_ligase_LigD"/>
    <property type="match status" value="1"/>
</dbReference>
<dbReference type="Pfam" id="PF04679">
    <property type="entry name" value="DNA_ligase_A_C"/>
    <property type="match status" value="1"/>
</dbReference>
<evidence type="ECO:0000313" key="7">
    <source>
        <dbReference type="Proteomes" id="UP000790580"/>
    </source>
</evidence>
<keyword evidence="3 6" id="KW-0436">Ligase</keyword>
<protein>
    <recommendedName>
        <fullName evidence="2">DNA ligase (ATP)</fullName>
        <ecNumber evidence="2">6.5.1.1</ecNumber>
    </recommendedName>
</protein>
<evidence type="ECO:0000259" key="5">
    <source>
        <dbReference type="PROSITE" id="PS50160"/>
    </source>
</evidence>
<evidence type="ECO:0000256" key="2">
    <source>
        <dbReference type="ARBA" id="ARBA00012727"/>
    </source>
</evidence>
<evidence type="ECO:0000256" key="3">
    <source>
        <dbReference type="ARBA" id="ARBA00022598"/>
    </source>
</evidence>
<keyword evidence="7" id="KW-1185">Reference proteome</keyword>
<dbReference type="PROSITE" id="PS00333">
    <property type="entry name" value="DNA_LIGASE_A2"/>
    <property type="match status" value="1"/>
</dbReference>
<dbReference type="InterPro" id="IPR016059">
    <property type="entry name" value="DNA_ligase_ATP-dep_CS"/>
</dbReference>
<comment type="catalytic activity">
    <reaction evidence="4">
        <text>ATP + (deoxyribonucleotide)n-3'-hydroxyl + 5'-phospho-(deoxyribonucleotide)m = (deoxyribonucleotide)n+m + AMP + diphosphate.</text>
        <dbReference type="EC" id="6.5.1.1"/>
    </reaction>
</comment>
<accession>A0ABS6JRK1</accession>
<feature type="domain" description="ATP-dependent DNA ligase family profile" evidence="5">
    <location>
        <begin position="106"/>
        <end position="239"/>
    </location>
</feature>
<dbReference type="SUPFAM" id="SSF50249">
    <property type="entry name" value="Nucleic acid-binding proteins"/>
    <property type="match status" value="1"/>
</dbReference>
<dbReference type="Gene3D" id="3.30.470.30">
    <property type="entry name" value="DNA ligase/mRNA capping enzyme"/>
    <property type="match status" value="1"/>
</dbReference>
<name>A0ABS6JRK1_9BACI</name>
<dbReference type="RefSeq" id="WP_088076164.1">
    <property type="nucleotide sequence ID" value="NZ_JAHQCR010000030.1"/>
</dbReference>
<reference evidence="6 7" key="1">
    <citation type="submission" date="2021-06" db="EMBL/GenBank/DDBJ databases">
        <title>Bacillus sp. RD4P76, an endophyte from a halophyte.</title>
        <authorList>
            <person name="Sun J.-Q."/>
        </authorList>
    </citation>
    <scope>NUCLEOTIDE SEQUENCE [LARGE SCALE GENOMIC DNA]</scope>
    <source>
        <strain evidence="6 7">JCM 17098</strain>
    </source>
</reference>